<sequence>MSPVSAVRRGGLALLLALLTGCATSTDGDASAAPAAATPDTPRQLEGLVVPAVPSGLPRVPDDALSPPAGEKLVEDVAGYAEDAAREREVLDDYGYRFGWERYWGSGSGPLTTVAAHQFETTDGAAAFTADLAAHEAEVYGGLLREDPPDLPPGCRLLQLEEGAPAAGVAAPAALAWCARGAFSVAVTAVSGSVESATAEVRAVVAAQLERLPSP</sequence>
<dbReference type="Proteomes" id="UP000198680">
    <property type="component" value="Unassembled WGS sequence"/>
</dbReference>
<gene>
    <name evidence="2" type="ORF">SAMN05660642_00103</name>
</gene>
<reference evidence="3" key="1">
    <citation type="submission" date="2016-10" db="EMBL/GenBank/DDBJ databases">
        <authorList>
            <person name="Varghese N."/>
            <person name="Submissions S."/>
        </authorList>
    </citation>
    <scope>NUCLEOTIDE SEQUENCE [LARGE SCALE GENOMIC DNA]</scope>
    <source>
        <strain evidence="3">DSM 45419</strain>
    </source>
</reference>
<dbReference type="RefSeq" id="WP_091212474.1">
    <property type="nucleotide sequence ID" value="NZ_FNHE01000001.1"/>
</dbReference>
<dbReference type="AlphaFoldDB" id="A0A1G9KPK4"/>
<organism evidence="2 3">
    <name type="scientific">Geodermatophilus siccatus</name>
    <dbReference type="NCBI Taxonomy" id="1137991"/>
    <lineage>
        <taxon>Bacteria</taxon>
        <taxon>Bacillati</taxon>
        <taxon>Actinomycetota</taxon>
        <taxon>Actinomycetes</taxon>
        <taxon>Geodermatophilales</taxon>
        <taxon>Geodermatophilaceae</taxon>
        <taxon>Geodermatophilus</taxon>
    </lineage>
</organism>
<keyword evidence="3" id="KW-1185">Reference proteome</keyword>
<dbReference type="STRING" id="1137991.SAMN05660642_00103"/>
<evidence type="ECO:0000256" key="1">
    <source>
        <dbReference type="SAM" id="SignalP"/>
    </source>
</evidence>
<evidence type="ECO:0000313" key="3">
    <source>
        <dbReference type="Proteomes" id="UP000198680"/>
    </source>
</evidence>
<protein>
    <recommendedName>
        <fullName evidence="4">PknH-like extracellular domain-containing protein</fullName>
    </recommendedName>
</protein>
<evidence type="ECO:0000313" key="2">
    <source>
        <dbReference type="EMBL" id="SDL51629.1"/>
    </source>
</evidence>
<accession>A0A1G9KPK4</accession>
<dbReference type="OrthoDB" id="5195009at2"/>
<dbReference type="EMBL" id="FNHE01000001">
    <property type="protein sequence ID" value="SDL51629.1"/>
    <property type="molecule type" value="Genomic_DNA"/>
</dbReference>
<keyword evidence="1" id="KW-0732">Signal</keyword>
<proteinExistence type="predicted"/>
<feature type="signal peptide" evidence="1">
    <location>
        <begin position="1"/>
        <end position="25"/>
    </location>
</feature>
<feature type="chain" id="PRO_5039430702" description="PknH-like extracellular domain-containing protein" evidence="1">
    <location>
        <begin position="26"/>
        <end position="215"/>
    </location>
</feature>
<evidence type="ECO:0008006" key="4">
    <source>
        <dbReference type="Google" id="ProtNLM"/>
    </source>
</evidence>
<name>A0A1G9KPK4_9ACTN</name>